<dbReference type="Proteomes" id="UP001642409">
    <property type="component" value="Unassembled WGS sequence"/>
</dbReference>
<comment type="caution">
    <text evidence="1">The sequence shown here is derived from an EMBL/GenBank/DDBJ whole genome shotgun (WGS) entry which is preliminary data.</text>
</comment>
<dbReference type="EMBL" id="CAXDID020000041">
    <property type="protein sequence ID" value="CAL6000657.1"/>
    <property type="molecule type" value="Genomic_DNA"/>
</dbReference>
<sequence length="382" mass="41196">MQFGGIISRQLFSNTTIIDVTLKIYENWITQHISQSGQIIGNIHNSSNTLYMICALDYINTDNSSVQLFGLIGYCDGYRLTIKYLQTQLYYLSGVVSAGTIGTIEGQECIIIDANILLKVHNNNIGQYFGGLLCSIISEQWEIDNITVSNSHISSQISSGLITSLMTQGSFNKILINSSTAFSNSTSIYSISGALAGDSFGDASKEIVINQICLYNVSIVTLCNIGIYSLSGGLVGDTHETPTKIFNVNIEFSRISANGSVNDTVSSAGLVAIMYNIITIIQNVIINRTNISSFSNTTNVFCSGFLSGLQTKVDIIQSKIYSINLSANGTSTKVGTIMSSNSIDDQFIFIATGLISEGINTVNGINVNNCHNIKSIQDQNGC</sequence>
<organism evidence="1 2">
    <name type="scientific">Hexamita inflata</name>
    <dbReference type="NCBI Taxonomy" id="28002"/>
    <lineage>
        <taxon>Eukaryota</taxon>
        <taxon>Metamonada</taxon>
        <taxon>Diplomonadida</taxon>
        <taxon>Hexamitidae</taxon>
        <taxon>Hexamitinae</taxon>
        <taxon>Hexamita</taxon>
    </lineage>
</organism>
<reference evidence="1 2" key="1">
    <citation type="submission" date="2024-07" db="EMBL/GenBank/DDBJ databases">
        <authorList>
            <person name="Akdeniz Z."/>
        </authorList>
    </citation>
    <scope>NUCLEOTIDE SEQUENCE [LARGE SCALE GENOMIC DNA]</scope>
</reference>
<proteinExistence type="predicted"/>
<gene>
    <name evidence="1" type="ORF">HINF_LOCUS16807</name>
</gene>
<evidence type="ECO:0000313" key="2">
    <source>
        <dbReference type="Proteomes" id="UP001642409"/>
    </source>
</evidence>
<name>A0ABP1HRE9_9EUKA</name>
<accession>A0ABP1HRE9</accession>
<keyword evidence="2" id="KW-1185">Reference proteome</keyword>
<evidence type="ECO:0000313" key="1">
    <source>
        <dbReference type="EMBL" id="CAL6000657.1"/>
    </source>
</evidence>
<protein>
    <submittedName>
        <fullName evidence="1">Hypothetical_protein</fullName>
    </submittedName>
</protein>